<reference evidence="5 6" key="1">
    <citation type="journal article" date="2009" name="PLoS Genet.">
        <title>The genome of Nectria haematococca: contribution of supernumerary chromosomes to gene expansion.</title>
        <authorList>
            <person name="Coleman J.J."/>
            <person name="Rounsley S.D."/>
            <person name="Rodriguez-Carres M."/>
            <person name="Kuo A."/>
            <person name="Wasmann C.C."/>
            <person name="Grimwood J."/>
            <person name="Schmutz J."/>
            <person name="Taga M."/>
            <person name="White G.J."/>
            <person name="Zhou S."/>
            <person name="Schwartz D.C."/>
            <person name="Freitag M."/>
            <person name="Ma L.J."/>
            <person name="Danchin E.G."/>
            <person name="Henrissat B."/>
            <person name="Coutinho P.M."/>
            <person name="Nelson D.R."/>
            <person name="Straney D."/>
            <person name="Napoli C.A."/>
            <person name="Barker B.M."/>
            <person name="Gribskov M."/>
            <person name="Rep M."/>
            <person name="Kroken S."/>
            <person name="Molnar I."/>
            <person name="Rensing C."/>
            <person name="Kennell J.C."/>
            <person name="Zamora J."/>
            <person name="Farman M.L."/>
            <person name="Selker E.U."/>
            <person name="Salamov A."/>
            <person name="Shapiro H."/>
            <person name="Pangilinan J."/>
            <person name="Lindquist E."/>
            <person name="Lamers C."/>
            <person name="Grigoriev I.V."/>
            <person name="Geiser D.M."/>
            <person name="Covert S.F."/>
            <person name="Temporini E."/>
            <person name="Vanetten H.D."/>
        </authorList>
    </citation>
    <scope>NUCLEOTIDE SEQUENCE [LARGE SCALE GENOMIC DNA]</scope>
    <source>
        <strain evidence="6">ATCC MYA-4622 / CBS 123669 / FGSC 9596 / NRRL 45880 / 77-13-4</strain>
    </source>
</reference>
<accession>C7ZAM0</accession>
<dbReference type="InterPro" id="IPR052761">
    <property type="entry name" value="Fungal_Detox/Toxin_TFs"/>
</dbReference>
<dbReference type="Pfam" id="PF00172">
    <property type="entry name" value="Zn_clus"/>
    <property type="match status" value="1"/>
</dbReference>
<dbReference type="CDD" id="cd00067">
    <property type="entry name" value="GAL4"/>
    <property type="match status" value="1"/>
</dbReference>
<dbReference type="InterPro" id="IPR001138">
    <property type="entry name" value="Zn2Cys6_DnaBD"/>
</dbReference>
<feature type="region of interest" description="Disordered" evidence="3">
    <location>
        <begin position="644"/>
        <end position="699"/>
    </location>
</feature>
<dbReference type="InterPro" id="IPR007219">
    <property type="entry name" value="XnlR_reg_dom"/>
</dbReference>
<dbReference type="VEuPathDB" id="FungiDB:NECHADRAFT_82144"/>
<evidence type="ECO:0000256" key="2">
    <source>
        <dbReference type="ARBA" id="ARBA00023242"/>
    </source>
</evidence>
<dbReference type="InterPro" id="IPR036864">
    <property type="entry name" value="Zn2-C6_fun-type_DNA-bd_sf"/>
</dbReference>
<dbReference type="AlphaFoldDB" id="C7ZAM0"/>
<dbReference type="HOGENOM" id="CLU_006329_9_4_1"/>
<keyword evidence="6" id="KW-1185">Reference proteome</keyword>
<feature type="compositionally biased region" description="Low complexity" evidence="3">
    <location>
        <begin position="666"/>
        <end position="677"/>
    </location>
</feature>
<dbReference type="GeneID" id="9672369"/>
<proteinExistence type="predicted"/>
<dbReference type="EMBL" id="GG698912">
    <property type="protein sequence ID" value="EEU39701.1"/>
    <property type="molecule type" value="Genomic_DNA"/>
</dbReference>
<dbReference type="Gene3D" id="4.10.240.10">
    <property type="entry name" value="Zn(2)-C6 fungal-type DNA-binding domain"/>
    <property type="match status" value="1"/>
</dbReference>
<evidence type="ECO:0000313" key="6">
    <source>
        <dbReference type="Proteomes" id="UP000005206"/>
    </source>
</evidence>
<dbReference type="GO" id="GO:0003677">
    <property type="term" value="F:DNA binding"/>
    <property type="evidence" value="ECO:0007669"/>
    <property type="project" value="InterPro"/>
</dbReference>
<dbReference type="RefSeq" id="XP_003045414.1">
    <property type="nucleotide sequence ID" value="XM_003045368.1"/>
</dbReference>
<organism evidence="5 6">
    <name type="scientific">Fusarium vanettenii (strain ATCC MYA-4622 / CBS 123669 / FGSC 9596 / NRRL 45880 / 77-13-4)</name>
    <name type="common">Fusarium solani subsp. pisi</name>
    <dbReference type="NCBI Taxonomy" id="660122"/>
    <lineage>
        <taxon>Eukaryota</taxon>
        <taxon>Fungi</taxon>
        <taxon>Dikarya</taxon>
        <taxon>Ascomycota</taxon>
        <taxon>Pezizomycotina</taxon>
        <taxon>Sordariomycetes</taxon>
        <taxon>Hypocreomycetidae</taxon>
        <taxon>Hypocreales</taxon>
        <taxon>Nectriaceae</taxon>
        <taxon>Fusarium</taxon>
        <taxon>Fusarium solani species complex</taxon>
        <taxon>Fusarium vanettenii</taxon>
    </lineage>
</organism>
<feature type="domain" description="Zn(2)-C6 fungal-type" evidence="4">
    <location>
        <begin position="23"/>
        <end position="55"/>
    </location>
</feature>
<evidence type="ECO:0000256" key="3">
    <source>
        <dbReference type="SAM" id="MobiDB-lite"/>
    </source>
</evidence>
<evidence type="ECO:0000259" key="4">
    <source>
        <dbReference type="PROSITE" id="PS50048"/>
    </source>
</evidence>
<dbReference type="CDD" id="cd12148">
    <property type="entry name" value="fungal_TF_MHR"/>
    <property type="match status" value="1"/>
</dbReference>
<dbReference type="PROSITE" id="PS00463">
    <property type="entry name" value="ZN2_CY6_FUNGAL_1"/>
    <property type="match status" value="1"/>
</dbReference>
<dbReference type="GO" id="GO:0006351">
    <property type="term" value="P:DNA-templated transcription"/>
    <property type="evidence" value="ECO:0007669"/>
    <property type="project" value="InterPro"/>
</dbReference>
<evidence type="ECO:0000256" key="1">
    <source>
        <dbReference type="ARBA" id="ARBA00022723"/>
    </source>
</evidence>
<dbReference type="KEGG" id="nhe:NECHADRAFT_82144"/>
<keyword evidence="2" id="KW-0539">Nucleus</keyword>
<dbReference type="Proteomes" id="UP000005206">
    <property type="component" value="Chromosome 6"/>
</dbReference>
<dbReference type="Pfam" id="PF04082">
    <property type="entry name" value="Fungal_trans"/>
    <property type="match status" value="1"/>
</dbReference>
<feature type="compositionally biased region" description="Low complexity" evidence="3">
    <location>
        <begin position="87"/>
        <end position="98"/>
    </location>
</feature>
<dbReference type="InParanoid" id="C7ZAM0"/>
<dbReference type="PANTHER" id="PTHR47425">
    <property type="entry name" value="FARB-RELATED"/>
    <property type="match status" value="1"/>
</dbReference>
<name>C7ZAM0_FUSV7</name>
<keyword evidence="1" id="KW-0479">Metal-binding</keyword>
<dbReference type="GO" id="GO:0008270">
    <property type="term" value="F:zinc ion binding"/>
    <property type="evidence" value="ECO:0007669"/>
    <property type="project" value="InterPro"/>
</dbReference>
<dbReference type="SMART" id="SM00066">
    <property type="entry name" value="GAL4"/>
    <property type="match status" value="1"/>
</dbReference>
<sequence length="762" mass="85120">MSSQDQDKSGRPGRKTRNRASKACLVCRRRKVRCNVSIVGKPCLNCALDNEACHIPEKESYRFAPPKRRVSKTSEPATFKIIRENENPGNQPSNSQPPDYDANSTHDPQTTSTSQHIDDSASMASCEDNVKYGKPPQGDSYVFTPPPRQFDDSGPFGQSTPQRRVFAAEVPYSAYSFVVVSNLPDMLPEDINFLELKGCLRIPARKHLDEFVKQYFRYVHPFLPLINEAVFWEMYYGTSQGLGPKMPLLVFQSMIFAASAHVSSETLESLGFSSTRVARRILYQRAKVLYDLESESSRLHIAQAALLISYWSPPFAKAASRPNTTWLSIAIENAKSVKAHLAGLDSAVIKDESLEQRRCLLKRLWGCCIVRDSTLSIALRRSCQIAAADRDAEVKLALKYADLETELYQSEVYDAPTKKYLIMAFLHLAELCRRMAHVSKLLFPFENGAPEDAILASTTDDKQIIGTFKYFLSGWCDTAKLWLQCPSPADKPKPVNTHSRYPERTNWDQLVSPAHIHHRIACSALPLALHMINGRLNGSFQDSRLLVLFQAMRTYEYLYDGVEWVAETIKLIMGQKQLAHLLESALPGTSLGSSSWESCLASNPTCYLRVTVTMDLSFSQGRLPEEKDFPARLRDIEEKPIPAPLLKGNLTTASSQPEHPARDPPAAETATLETTLARPLGLAPGSDLAKAPNEGDSMDDLLSLEGLDVVMEQSLDFPEMCLSTCDDRALDSFLTSHANEGLMENVGDETLSTEILDKFDWF</sequence>
<dbReference type="PANTHER" id="PTHR47425:SF2">
    <property type="entry name" value="FARB-RELATED"/>
    <property type="match status" value="1"/>
</dbReference>
<dbReference type="OMA" id="NELCINP"/>
<feature type="region of interest" description="Disordered" evidence="3">
    <location>
        <begin position="82"/>
        <end position="120"/>
    </location>
</feature>
<dbReference type="STRING" id="660122.C7ZAM0"/>
<dbReference type="OrthoDB" id="5121955at2759"/>
<dbReference type="SUPFAM" id="SSF57701">
    <property type="entry name" value="Zn2/Cys6 DNA-binding domain"/>
    <property type="match status" value="1"/>
</dbReference>
<dbReference type="eggNOG" id="ENOG502SI3E">
    <property type="taxonomic scope" value="Eukaryota"/>
</dbReference>
<gene>
    <name evidence="5" type="ORF">NECHADRAFT_82144</name>
</gene>
<dbReference type="PROSITE" id="PS50048">
    <property type="entry name" value="ZN2_CY6_FUNGAL_2"/>
    <property type="match status" value="1"/>
</dbReference>
<dbReference type="GO" id="GO:0000981">
    <property type="term" value="F:DNA-binding transcription factor activity, RNA polymerase II-specific"/>
    <property type="evidence" value="ECO:0007669"/>
    <property type="project" value="InterPro"/>
</dbReference>
<evidence type="ECO:0000313" key="5">
    <source>
        <dbReference type="EMBL" id="EEU39701.1"/>
    </source>
</evidence>
<feature type="region of interest" description="Disordered" evidence="3">
    <location>
        <begin position="136"/>
        <end position="160"/>
    </location>
</feature>
<feature type="compositionally biased region" description="Polar residues" evidence="3">
    <location>
        <begin position="102"/>
        <end position="115"/>
    </location>
</feature>
<protein>
    <recommendedName>
        <fullName evidence="4">Zn(2)-C6 fungal-type domain-containing protein</fullName>
    </recommendedName>
</protein>